<keyword evidence="1" id="KW-0812">Transmembrane</keyword>
<feature type="transmembrane region" description="Helical" evidence="1">
    <location>
        <begin position="41"/>
        <end position="66"/>
    </location>
</feature>
<keyword evidence="1" id="KW-0472">Membrane</keyword>
<dbReference type="Gene3D" id="1.10.1760.20">
    <property type="match status" value="1"/>
</dbReference>
<accession>A0ABT1EG42</accession>
<dbReference type="RefSeq" id="WP_262068539.1">
    <property type="nucleotide sequence ID" value="NZ_JAMXOC010000005.1"/>
</dbReference>
<reference evidence="2 3" key="1">
    <citation type="journal article" date="2022" name="Genome Biol. Evol.">
        <title>Host diet, physiology and behaviors set the stage for Lachnospiraceae cladogenesis.</title>
        <authorList>
            <person name="Vera-Ponce De Leon A."/>
            <person name="Schneider M."/>
            <person name="Jahnes B.C."/>
            <person name="Sadowski V."/>
            <person name="Camuy-Velez L.A."/>
            <person name="Duan J."/>
            <person name="Sabree Z.L."/>
        </authorList>
    </citation>
    <scope>NUCLEOTIDE SEQUENCE [LARGE SCALE GENOMIC DNA]</scope>
    <source>
        <strain evidence="2 3">PAL227</strain>
    </source>
</reference>
<evidence type="ECO:0000256" key="1">
    <source>
        <dbReference type="SAM" id="Phobius"/>
    </source>
</evidence>
<feature type="transmembrane region" description="Helical" evidence="1">
    <location>
        <begin position="132"/>
        <end position="157"/>
    </location>
</feature>
<proteinExistence type="predicted"/>
<feature type="transmembrane region" description="Helical" evidence="1">
    <location>
        <begin position="100"/>
        <end position="125"/>
    </location>
</feature>
<evidence type="ECO:0000313" key="3">
    <source>
        <dbReference type="Proteomes" id="UP001523565"/>
    </source>
</evidence>
<sequence length="173" mass="19323">MDKSENNMRLSVIKLVVSALLAALLFTVQVALGFLPNIELVSLLIIIFTLVFGRMTLYVIYAFALLEGLMYGFGLWWVMYLYVWTILYLIVFLFRKNDSVIIWAIISGFFGLSFGALCAIPYIVAGGIGAGLAWWSAGLMFDILHAVGNVVVTLVLFKPLYYVMEKLKSSVSI</sequence>
<keyword evidence="1" id="KW-1133">Transmembrane helix</keyword>
<gene>
    <name evidence="2" type="ORF">NK118_05245</name>
</gene>
<name>A0ABT1EG42_9FIRM</name>
<feature type="transmembrane region" description="Helical" evidence="1">
    <location>
        <begin position="73"/>
        <end position="94"/>
    </location>
</feature>
<comment type="caution">
    <text evidence="2">The sequence shown here is derived from an EMBL/GenBank/DDBJ whole genome shotgun (WGS) entry which is preliminary data.</text>
</comment>
<evidence type="ECO:0000313" key="2">
    <source>
        <dbReference type="EMBL" id="MCP1109658.1"/>
    </source>
</evidence>
<evidence type="ECO:0008006" key="4">
    <source>
        <dbReference type="Google" id="ProtNLM"/>
    </source>
</evidence>
<organism evidence="2 3">
    <name type="scientific">Ohessyouella blattaphilus</name>
    <dbReference type="NCBI Taxonomy" id="2949333"/>
    <lineage>
        <taxon>Bacteria</taxon>
        <taxon>Bacillati</taxon>
        <taxon>Bacillota</taxon>
        <taxon>Clostridia</taxon>
        <taxon>Lachnospirales</taxon>
        <taxon>Lachnospiraceae</taxon>
        <taxon>Ohessyouella</taxon>
    </lineage>
</organism>
<dbReference type="EMBL" id="JAMZFV010000005">
    <property type="protein sequence ID" value="MCP1109658.1"/>
    <property type="molecule type" value="Genomic_DNA"/>
</dbReference>
<dbReference type="Proteomes" id="UP001523565">
    <property type="component" value="Unassembled WGS sequence"/>
</dbReference>
<feature type="transmembrane region" description="Helical" evidence="1">
    <location>
        <begin position="12"/>
        <end position="35"/>
    </location>
</feature>
<keyword evidence="3" id="KW-1185">Reference proteome</keyword>
<protein>
    <recommendedName>
        <fullName evidence="4">Energy-coupling factor transport system substrate-specific component</fullName>
    </recommendedName>
</protein>